<dbReference type="EC" id="6.3.4.-" evidence="3"/>
<keyword evidence="3" id="KW-0963">Cytoplasm</keyword>
<evidence type="ECO:0000313" key="5">
    <source>
        <dbReference type="Proteomes" id="UP000019364"/>
    </source>
</evidence>
<dbReference type="GO" id="GO:0005737">
    <property type="term" value="C:cytoplasm"/>
    <property type="evidence" value="ECO:0007669"/>
    <property type="project" value="UniProtKB-SubCell"/>
</dbReference>
<dbReference type="HAMAP" id="MF_01539">
    <property type="entry name" value="TmcAL"/>
    <property type="match status" value="1"/>
</dbReference>
<feature type="binding site" evidence="3">
    <location>
        <begin position="7"/>
        <end position="20"/>
    </location>
    <ligand>
        <name>ATP</name>
        <dbReference type="ChEBI" id="CHEBI:30616"/>
    </ligand>
</feature>
<name>W7Y6Y9_9BACL</name>
<comment type="catalytic activity">
    <reaction evidence="3">
        <text>cytidine(34) in elongator tRNA(Met) + acetate + ATP = N(4)-acetylcytidine(34) in elongator tRNA(Met) + AMP + diphosphate</text>
        <dbReference type="Rhea" id="RHEA:58144"/>
        <dbReference type="Rhea" id="RHEA-COMP:10693"/>
        <dbReference type="Rhea" id="RHEA-COMP:10694"/>
        <dbReference type="ChEBI" id="CHEBI:30089"/>
        <dbReference type="ChEBI" id="CHEBI:30616"/>
        <dbReference type="ChEBI" id="CHEBI:33019"/>
        <dbReference type="ChEBI" id="CHEBI:74900"/>
        <dbReference type="ChEBI" id="CHEBI:82748"/>
        <dbReference type="ChEBI" id="CHEBI:456215"/>
    </reaction>
</comment>
<evidence type="ECO:0000256" key="3">
    <source>
        <dbReference type="HAMAP-Rule" id="MF_01539"/>
    </source>
</evidence>
<reference evidence="4 5" key="1">
    <citation type="journal article" date="2014" name="Genome Announc.">
        <title>Draft Genome Sequence of Paenibacillus pini JCM 16418T, Isolated from the Rhizosphere of Pine Tree.</title>
        <authorList>
            <person name="Yuki M."/>
            <person name="Oshima K."/>
            <person name="Suda W."/>
            <person name="Oshida Y."/>
            <person name="Kitamura K."/>
            <person name="Iida Y."/>
            <person name="Hattori M."/>
            <person name="Ohkuma M."/>
        </authorList>
    </citation>
    <scope>NUCLEOTIDE SEQUENCE [LARGE SCALE GENOMIC DNA]</scope>
    <source>
        <strain evidence="4 5">JCM 16418</strain>
    </source>
</reference>
<dbReference type="eggNOG" id="COG1323">
    <property type="taxonomic scope" value="Bacteria"/>
</dbReference>
<keyword evidence="3" id="KW-0694">RNA-binding</keyword>
<dbReference type="SUPFAM" id="SSF52374">
    <property type="entry name" value="Nucleotidylyl transferase"/>
    <property type="match status" value="1"/>
</dbReference>
<comment type="caution">
    <text evidence="4">The sequence shown here is derived from an EMBL/GenBank/DDBJ whole genome shotgun (WGS) entry which is preliminary data.</text>
</comment>
<dbReference type="Pfam" id="PF05636">
    <property type="entry name" value="HIGH_NTase1"/>
    <property type="match status" value="1"/>
</dbReference>
<accession>W7Y6Y9</accession>
<keyword evidence="3" id="KW-0067">ATP-binding</keyword>
<dbReference type="InterPro" id="IPR008513">
    <property type="entry name" value="tRNA(Met)_cyd_acetate_ligase"/>
</dbReference>
<dbReference type="OrthoDB" id="9769796at2"/>
<dbReference type="GO" id="GO:0000049">
    <property type="term" value="F:tRNA binding"/>
    <property type="evidence" value="ECO:0007669"/>
    <property type="project" value="UniProtKB-KW"/>
</dbReference>
<keyword evidence="3" id="KW-0820">tRNA-binding</keyword>
<keyword evidence="5" id="KW-1185">Reference proteome</keyword>
<sequence>MATVGLIVEYNPLHNGHVHHYTRSKEITGAESSVAVLSGPFLQRGEPGIVSKFARTEMALAMGADLIIELPVAYAPQPAEWFAYGAVSLLSATGIVDSLCFGTESGSLDLLLPLSKMLAQESGEMKDAIASFLSEGMSYPAAYSAAAAAMAVNLGEEDDLRKLLQQPNHTLGLHYLIALQRIGSPIHPFTIPRLHAGYHDDAPAHATITSATAVRRMLLEQDLQAAAPYLPSFTLDILRREFEAGRGPMTWESFRQPLMQLLLTERPQALSELHEVTEGLEYRLQRLLPTLSDPSVGALLQALKTKRYTHTKLQRMLVHILLQHTQTEMTQASLTRGPGYIRVLGFSGRGQELLKTMKKTASLPIVVKPPSMRDDQLELDLRASAAYANAYKHPLTKEIFRDYFMPPIMT</sequence>
<feature type="binding site" evidence="3">
    <location>
        <position position="168"/>
    </location>
    <ligand>
        <name>ATP</name>
        <dbReference type="ChEBI" id="CHEBI:30616"/>
    </ligand>
</feature>
<keyword evidence="2 3" id="KW-0819">tRNA processing</keyword>
<protein>
    <recommendedName>
        <fullName evidence="3">tRNA(Met) cytidine acetate ligase</fullName>
        <ecNumber evidence="3">6.3.4.-</ecNumber>
    </recommendedName>
</protein>
<dbReference type="PANTHER" id="PTHR37825:SF1">
    <property type="entry name" value="TRNA(MET) CYTIDINE ACETATE LIGASE"/>
    <property type="match status" value="1"/>
</dbReference>
<gene>
    <name evidence="3" type="primary">tmcAL</name>
    <name evidence="4" type="ORF">JCM16418_674</name>
</gene>
<dbReference type="AlphaFoldDB" id="W7Y6Y9"/>
<dbReference type="NCBIfam" id="NF010191">
    <property type="entry name" value="PRK13670.1"/>
    <property type="match status" value="1"/>
</dbReference>
<evidence type="ECO:0000256" key="1">
    <source>
        <dbReference type="ARBA" id="ARBA00022598"/>
    </source>
</evidence>
<dbReference type="GO" id="GO:0005524">
    <property type="term" value="F:ATP binding"/>
    <property type="evidence" value="ECO:0007669"/>
    <property type="project" value="UniProtKB-KW"/>
</dbReference>
<comment type="caution">
    <text evidence="3">Lacks conserved residue(s) required for the propagation of feature annotation.</text>
</comment>
<dbReference type="Gene3D" id="3.40.50.620">
    <property type="entry name" value="HUPs"/>
    <property type="match status" value="1"/>
</dbReference>
<evidence type="ECO:0000313" key="4">
    <source>
        <dbReference type="EMBL" id="GAF06700.1"/>
    </source>
</evidence>
<keyword evidence="3" id="KW-0547">Nucleotide-binding</keyword>
<dbReference type="STRING" id="1236976.JCM16418_674"/>
<comment type="similarity">
    <text evidence="3">Belongs to the TmcAL family.</text>
</comment>
<proteinExistence type="inferred from homology"/>
<comment type="function">
    <text evidence="3">Catalyzes the formation of N(4)-acetylcytidine (ac(4)C) at the wobble position of elongator tRNA(Met), using acetate and ATP as substrates. First activates an acetate ion to form acetyladenylate (Ac-AMP) and then transfers the acetyl group to tRNA to form ac(4)C34.</text>
</comment>
<evidence type="ECO:0000256" key="2">
    <source>
        <dbReference type="ARBA" id="ARBA00022694"/>
    </source>
</evidence>
<organism evidence="4 5">
    <name type="scientific">Paenibacillus pini JCM 16418</name>
    <dbReference type="NCBI Taxonomy" id="1236976"/>
    <lineage>
        <taxon>Bacteria</taxon>
        <taxon>Bacillati</taxon>
        <taxon>Bacillota</taxon>
        <taxon>Bacilli</taxon>
        <taxon>Bacillales</taxon>
        <taxon>Paenibacillaceae</taxon>
        <taxon>Paenibacillus</taxon>
    </lineage>
</organism>
<comment type="subcellular location">
    <subcellularLocation>
        <location evidence="3">Cytoplasm</location>
    </subcellularLocation>
</comment>
<dbReference type="RefSeq" id="WP_036645937.1">
    <property type="nucleotide sequence ID" value="NZ_BAVZ01000001.1"/>
</dbReference>
<dbReference type="GO" id="GO:0006400">
    <property type="term" value="P:tRNA modification"/>
    <property type="evidence" value="ECO:0007669"/>
    <property type="project" value="UniProtKB-UniRule"/>
</dbReference>
<dbReference type="PANTHER" id="PTHR37825">
    <property type="entry name" value="TRNA(MET) CYTIDINE ACETATE LIGASE"/>
    <property type="match status" value="1"/>
</dbReference>
<dbReference type="GO" id="GO:0016879">
    <property type="term" value="F:ligase activity, forming carbon-nitrogen bonds"/>
    <property type="evidence" value="ECO:0007669"/>
    <property type="project" value="UniProtKB-UniRule"/>
</dbReference>
<dbReference type="EMBL" id="BAVZ01000001">
    <property type="protein sequence ID" value="GAF06700.1"/>
    <property type="molecule type" value="Genomic_DNA"/>
</dbReference>
<dbReference type="Proteomes" id="UP000019364">
    <property type="component" value="Unassembled WGS sequence"/>
</dbReference>
<keyword evidence="1 3" id="KW-0436">Ligase</keyword>
<feature type="binding site" evidence="3">
    <location>
        <position position="102"/>
    </location>
    <ligand>
        <name>ATP</name>
        <dbReference type="ChEBI" id="CHEBI:30616"/>
    </ligand>
</feature>
<feature type="binding site" evidence="3">
    <location>
        <position position="193"/>
    </location>
    <ligand>
        <name>ATP</name>
        <dbReference type="ChEBI" id="CHEBI:30616"/>
    </ligand>
</feature>
<dbReference type="InterPro" id="IPR014729">
    <property type="entry name" value="Rossmann-like_a/b/a_fold"/>
</dbReference>